<dbReference type="RefSeq" id="WP_184269358.1">
    <property type="nucleotide sequence ID" value="NZ_JACHKY010000003.1"/>
</dbReference>
<reference evidence="4 5" key="1">
    <citation type="submission" date="2020-08" db="EMBL/GenBank/DDBJ databases">
        <title>Functional genomics of gut bacteria from endangered species of beetles.</title>
        <authorList>
            <person name="Carlos-Shanley C."/>
        </authorList>
    </citation>
    <scope>NUCLEOTIDE SEQUENCE [LARGE SCALE GENOMIC DNA]</scope>
    <source>
        <strain evidence="4 5">S00123</strain>
    </source>
</reference>
<keyword evidence="2" id="KW-0547">Nucleotide-binding</keyword>
<comment type="caution">
    <text evidence="4">The sequence shown here is derived from an EMBL/GenBank/DDBJ whole genome shotgun (WGS) entry which is preliminary data.</text>
</comment>
<evidence type="ECO:0000256" key="2">
    <source>
        <dbReference type="PIRSR" id="PIRSR640198-2"/>
    </source>
</evidence>
<keyword evidence="2" id="KW-0067">ATP-binding</keyword>
<dbReference type="EMBL" id="JACHKY010000003">
    <property type="protein sequence ID" value="MBB4798128.1"/>
    <property type="molecule type" value="Genomic_DNA"/>
</dbReference>
<feature type="binding site" evidence="2">
    <location>
        <begin position="447"/>
        <end position="454"/>
    </location>
    <ligand>
        <name>ATP</name>
        <dbReference type="ChEBI" id="CHEBI:30616"/>
    </ligand>
</feature>
<proteinExistence type="predicted"/>
<dbReference type="Gene3D" id="1.10.3290.10">
    <property type="entry name" value="Fido-like domain"/>
    <property type="match status" value="1"/>
</dbReference>
<evidence type="ECO:0000259" key="3">
    <source>
        <dbReference type="PROSITE" id="PS51459"/>
    </source>
</evidence>
<dbReference type="PANTHER" id="PTHR13504:SF38">
    <property type="entry name" value="FIDO DOMAIN-CONTAINING PROTEIN"/>
    <property type="match status" value="1"/>
</dbReference>
<dbReference type="InterPro" id="IPR040198">
    <property type="entry name" value="Fido_containing"/>
</dbReference>
<dbReference type="InterPro" id="IPR036597">
    <property type="entry name" value="Fido-like_dom_sf"/>
</dbReference>
<dbReference type="Pfam" id="PF02661">
    <property type="entry name" value="Fic"/>
    <property type="match status" value="1"/>
</dbReference>
<dbReference type="AlphaFoldDB" id="A0A7W7IPG5"/>
<evidence type="ECO:0000313" key="5">
    <source>
        <dbReference type="Proteomes" id="UP000539957"/>
    </source>
</evidence>
<dbReference type="Proteomes" id="UP000539957">
    <property type="component" value="Unassembled WGS sequence"/>
</dbReference>
<organism evidence="4 5">
    <name type="scientific">Brevundimonas bullata</name>
    <dbReference type="NCBI Taxonomy" id="13160"/>
    <lineage>
        <taxon>Bacteria</taxon>
        <taxon>Pseudomonadati</taxon>
        <taxon>Pseudomonadota</taxon>
        <taxon>Alphaproteobacteria</taxon>
        <taxon>Caulobacterales</taxon>
        <taxon>Caulobacteraceae</taxon>
        <taxon>Brevundimonas</taxon>
    </lineage>
</organism>
<evidence type="ECO:0000256" key="1">
    <source>
        <dbReference type="PIRSR" id="PIRSR640198-1"/>
    </source>
</evidence>
<evidence type="ECO:0000313" key="4">
    <source>
        <dbReference type="EMBL" id="MBB4798128.1"/>
    </source>
</evidence>
<gene>
    <name evidence="4" type="ORF">HNP32_001872</name>
</gene>
<name>A0A7W7IPG5_9CAUL</name>
<feature type="domain" description="Fido" evidence="3">
    <location>
        <begin position="357"/>
        <end position="501"/>
    </location>
</feature>
<accession>A0A7W7IPG5</accession>
<dbReference type="SUPFAM" id="SSF140931">
    <property type="entry name" value="Fic-like"/>
    <property type="match status" value="1"/>
</dbReference>
<protein>
    <recommendedName>
        <fullName evidence="3">Fido domain-containing protein</fullName>
    </recommendedName>
</protein>
<dbReference type="GO" id="GO:0005524">
    <property type="term" value="F:ATP binding"/>
    <property type="evidence" value="ECO:0007669"/>
    <property type="project" value="UniProtKB-KW"/>
</dbReference>
<sequence length="517" mass="57040">MATPQEKLADALQALHHLQQNGRAVFRSNDLTRIHRERLQVQGFIQPVMNGWYIPSRPDVGTGETSAWYASYWDFVRAYLEDRFGEDWSLGPEQSLLLHSGQWRVPPQLLVRSPGGRDKNTKLLHGASLYDARLEPARGNDVQVLQGLRVYTPEAALIAAGPGAYTTYPTELRTLLASRRDVSSILERLLEGGHTLIAGRIAGACRNIGRDADADEIVATMRGIGYDVREVDPFHARLPGVVFRRDKSPYANRIRLMWQTMREVVIARFPAPPAQPVDLDRYMEAVEEIYVTDAYHSLSIEGYRVDAALIERVRAGNWDPDNDAGDRQQRDALAARGYFDAFQSVKESVRKVLAGANAGQVADADHRAWYRQLFGPSVNAGLIPAASLAGYRNSPVYIRGSRHVPLNAAALRDAMAALLDLLEAEPDPGVRVVLGHFIFVYIHPYLDGNGRMGRFLMNLMFASGGYAWTVVPVQQRTAYMAALESASAGDDIGPFVDFIGNLVGKIPPAPPKGDGAA</sequence>
<dbReference type="InterPro" id="IPR003812">
    <property type="entry name" value="Fido"/>
</dbReference>
<dbReference type="PROSITE" id="PS51459">
    <property type="entry name" value="FIDO"/>
    <property type="match status" value="1"/>
</dbReference>
<keyword evidence="5" id="KW-1185">Reference proteome</keyword>
<dbReference type="PANTHER" id="PTHR13504">
    <property type="entry name" value="FIDO DOMAIN-CONTAINING PROTEIN DDB_G0283145"/>
    <property type="match status" value="1"/>
</dbReference>
<feature type="active site" evidence="1">
    <location>
        <position position="443"/>
    </location>
</feature>